<evidence type="ECO:0000313" key="2">
    <source>
        <dbReference type="EMBL" id="GEU62281.1"/>
    </source>
</evidence>
<organism evidence="2">
    <name type="scientific">Tanacetum cinerariifolium</name>
    <name type="common">Dalmatian daisy</name>
    <name type="synonym">Chrysanthemum cinerariifolium</name>
    <dbReference type="NCBI Taxonomy" id="118510"/>
    <lineage>
        <taxon>Eukaryota</taxon>
        <taxon>Viridiplantae</taxon>
        <taxon>Streptophyta</taxon>
        <taxon>Embryophyta</taxon>
        <taxon>Tracheophyta</taxon>
        <taxon>Spermatophyta</taxon>
        <taxon>Magnoliopsida</taxon>
        <taxon>eudicotyledons</taxon>
        <taxon>Gunneridae</taxon>
        <taxon>Pentapetalae</taxon>
        <taxon>asterids</taxon>
        <taxon>campanulids</taxon>
        <taxon>Asterales</taxon>
        <taxon>Asteraceae</taxon>
        <taxon>Asteroideae</taxon>
        <taxon>Anthemideae</taxon>
        <taxon>Anthemidinae</taxon>
        <taxon>Tanacetum</taxon>
    </lineage>
</organism>
<protein>
    <recommendedName>
        <fullName evidence="3">Eukaryotic translation initiation factor 3 subunit G N-terminal domain-containing protein</fullName>
    </recommendedName>
</protein>
<sequence>MKTGYSLVSKGFQPKFTPKLIQSSQNSSSQAEPKIQKDYKVEYKKMIVKLALLEANPSTSQNPKTFQPINKGLVVETFDWDEEEVSDYKEVTQVKVLMALADDELTVEKNHAGNGEWIDITMRKKMAPKRTTRANPATTTTTTTTSVTDAQLEALIEQGIARALAARDADRNTNDDDSHNSGTGARRPKRVARKCTYLDFIKCKPLNFKGTEGVVGLTIQAQLNNLGREIKKVNEKVYAAQVGCEQCKGPHYTKDCPLKEEGKTLEEAYYTQFGRPFQGGGYKVAAPGLSKKQCESFNRTLIYETSQTTIPFPSHLNGYYCREKKGSYVPQFSEACSEASQSIPQKEKDQGVSLYLALLIREEKIVPTSVKPASSLIKRVYMLSLRERMELDSEARLMGETLVLNRSLEPFFEDYIKLNDLNKPVELRRNQSGDLMFTIKEGEVIEEFRTRDDELHDGIDDYPSYCDYDKKIDFKAFTMYI</sequence>
<gene>
    <name evidence="2" type="ORF">Tci_034259</name>
</gene>
<evidence type="ECO:0008006" key="3">
    <source>
        <dbReference type="Google" id="ProtNLM"/>
    </source>
</evidence>
<dbReference type="EMBL" id="BKCJ010004647">
    <property type="protein sequence ID" value="GEU62281.1"/>
    <property type="molecule type" value="Genomic_DNA"/>
</dbReference>
<accession>A0A6L2LKD0</accession>
<feature type="compositionally biased region" description="Basic and acidic residues" evidence="1">
    <location>
        <begin position="166"/>
        <end position="179"/>
    </location>
</feature>
<dbReference type="AlphaFoldDB" id="A0A6L2LKD0"/>
<evidence type="ECO:0000256" key="1">
    <source>
        <dbReference type="SAM" id="MobiDB-lite"/>
    </source>
</evidence>
<reference evidence="2" key="1">
    <citation type="journal article" date="2019" name="Sci. Rep.">
        <title>Draft genome of Tanacetum cinerariifolium, the natural source of mosquito coil.</title>
        <authorList>
            <person name="Yamashiro T."/>
            <person name="Shiraishi A."/>
            <person name="Satake H."/>
            <person name="Nakayama K."/>
        </authorList>
    </citation>
    <scope>NUCLEOTIDE SEQUENCE</scope>
</reference>
<proteinExistence type="predicted"/>
<feature type="region of interest" description="Disordered" evidence="1">
    <location>
        <begin position="166"/>
        <end position="188"/>
    </location>
</feature>
<name>A0A6L2LKD0_TANCI</name>
<comment type="caution">
    <text evidence="2">The sequence shown here is derived from an EMBL/GenBank/DDBJ whole genome shotgun (WGS) entry which is preliminary data.</text>
</comment>